<reference evidence="2 3" key="1">
    <citation type="submission" date="2019-11" db="EMBL/GenBank/DDBJ databases">
        <title>Whole genome sequence of Oryza granulata.</title>
        <authorList>
            <person name="Li W."/>
        </authorList>
    </citation>
    <scope>NUCLEOTIDE SEQUENCE [LARGE SCALE GENOMIC DNA]</scope>
    <source>
        <strain evidence="3">cv. Menghai</strain>
        <tissue evidence="2">Leaf</tissue>
    </source>
</reference>
<evidence type="ECO:0000256" key="1">
    <source>
        <dbReference type="SAM" id="MobiDB-lite"/>
    </source>
</evidence>
<organism evidence="2 3">
    <name type="scientific">Oryza meyeriana var. granulata</name>
    <dbReference type="NCBI Taxonomy" id="110450"/>
    <lineage>
        <taxon>Eukaryota</taxon>
        <taxon>Viridiplantae</taxon>
        <taxon>Streptophyta</taxon>
        <taxon>Embryophyta</taxon>
        <taxon>Tracheophyta</taxon>
        <taxon>Spermatophyta</taxon>
        <taxon>Magnoliopsida</taxon>
        <taxon>Liliopsida</taxon>
        <taxon>Poales</taxon>
        <taxon>Poaceae</taxon>
        <taxon>BOP clade</taxon>
        <taxon>Oryzoideae</taxon>
        <taxon>Oryzeae</taxon>
        <taxon>Oryzinae</taxon>
        <taxon>Oryza</taxon>
        <taxon>Oryza meyeriana</taxon>
    </lineage>
</organism>
<feature type="region of interest" description="Disordered" evidence="1">
    <location>
        <begin position="79"/>
        <end position="107"/>
    </location>
</feature>
<proteinExistence type="predicted"/>
<comment type="caution">
    <text evidence="2">The sequence shown here is derived from an EMBL/GenBank/DDBJ whole genome shotgun (WGS) entry which is preliminary data.</text>
</comment>
<dbReference type="Proteomes" id="UP000479710">
    <property type="component" value="Unassembled WGS sequence"/>
</dbReference>
<dbReference type="EMBL" id="SPHZ02000006">
    <property type="protein sequence ID" value="KAF0915391.1"/>
    <property type="molecule type" value="Genomic_DNA"/>
</dbReference>
<evidence type="ECO:0000313" key="2">
    <source>
        <dbReference type="EMBL" id="KAF0915391.1"/>
    </source>
</evidence>
<name>A0A6G1DSM3_9ORYZ</name>
<protein>
    <submittedName>
        <fullName evidence="2">Uncharacterized protein</fullName>
    </submittedName>
</protein>
<evidence type="ECO:0000313" key="3">
    <source>
        <dbReference type="Proteomes" id="UP000479710"/>
    </source>
</evidence>
<sequence length="107" mass="11316">MGGCRLGIRGQGHRAVCRHPDILHRGGSSPGHLHLAGFQQRPLVSSSARYIHAAFQQHCAVIAVVNSKQHCRPLLQAAPIANSRSPGHRHRGLQASPSPGCGNGLAN</sequence>
<keyword evidence="3" id="KW-1185">Reference proteome</keyword>
<dbReference type="AlphaFoldDB" id="A0A6G1DSM3"/>
<gene>
    <name evidence="2" type="ORF">E2562_036091</name>
</gene>
<accession>A0A6G1DSM3</accession>